<dbReference type="AlphaFoldDB" id="R4KL93"/>
<proteinExistence type="predicted"/>
<dbReference type="Proteomes" id="UP000013520">
    <property type="component" value="Chromosome"/>
</dbReference>
<dbReference type="HOGENOM" id="CLU_3288443_0_0_9"/>
<dbReference type="RefSeq" id="WP_006522480.1">
    <property type="nucleotide sequence ID" value="NC_021184.1"/>
</dbReference>
<reference evidence="1 2" key="1">
    <citation type="submission" date="2012-01" db="EMBL/GenBank/DDBJ databases">
        <title>Complete sequence of Desulfotomaculum gibsoniae DSM 7213.</title>
        <authorList>
            <consortium name="US DOE Joint Genome Institute"/>
            <person name="Lucas S."/>
            <person name="Han J."/>
            <person name="Lapidus A."/>
            <person name="Cheng J.-F."/>
            <person name="Goodwin L."/>
            <person name="Pitluck S."/>
            <person name="Peters L."/>
            <person name="Ovchinnikova G."/>
            <person name="Teshima H."/>
            <person name="Detter J.C."/>
            <person name="Han C."/>
            <person name="Tapia R."/>
            <person name="Land M."/>
            <person name="Hauser L."/>
            <person name="Kyrpides N."/>
            <person name="Ivanova N."/>
            <person name="Pagani I."/>
            <person name="Parshina S."/>
            <person name="Plugge C."/>
            <person name="Muyzer G."/>
            <person name="Kuever J."/>
            <person name="Ivanova A."/>
            <person name="Nazina T."/>
            <person name="Klenk H.-P."/>
            <person name="Brambilla E."/>
            <person name="Spring S."/>
            <person name="Stams A.F."/>
            <person name="Woyke T."/>
        </authorList>
    </citation>
    <scope>NUCLEOTIDE SEQUENCE [LARGE SCALE GENOMIC DNA]</scope>
    <source>
        <strain evidence="1 2">DSM 7213</strain>
    </source>
</reference>
<organism evidence="1 2">
    <name type="scientific">Desulfoscipio gibsoniae DSM 7213</name>
    <dbReference type="NCBI Taxonomy" id="767817"/>
    <lineage>
        <taxon>Bacteria</taxon>
        <taxon>Bacillati</taxon>
        <taxon>Bacillota</taxon>
        <taxon>Clostridia</taxon>
        <taxon>Eubacteriales</taxon>
        <taxon>Desulfallaceae</taxon>
        <taxon>Desulfoscipio</taxon>
    </lineage>
</organism>
<dbReference type="KEGG" id="dgi:Desgi_1852"/>
<sequence length="40" mass="4808">MIIVIFQSLVELDWIRKEVYRFLFFEPEQKAGYAAAENIE</sequence>
<accession>R4KL93</accession>
<keyword evidence="2" id="KW-1185">Reference proteome</keyword>
<name>R4KL93_9FIRM</name>
<dbReference type="EMBL" id="CP003273">
    <property type="protein sequence ID" value="AGL01300.1"/>
    <property type="molecule type" value="Genomic_DNA"/>
</dbReference>
<dbReference type="STRING" id="767817.Desgi_1852"/>
<protein>
    <submittedName>
        <fullName evidence="1">Uncharacterized protein</fullName>
    </submittedName>
</protein>
<evidence type="ECO:0000313" key="1">
    <source>
        <dbReference type="EMBL" id="AGL01300.1"/>
    </source>
</evidence>
<evidence type="ECO:0000313" key="2">
    <source>
        <dbReference type="Proteomes" id="UP000013520"/>
    </source>
</evidence>
<gene>
    <name evidence="1" type="ORF">Desgi_1852</name>
</gene>